<evidence type="ECO:0000313" key="6">
    <source>
        <dbReference type="EMBL" id="KCZ88083.1"/>
    </source>
</evidence>
<sequence>MAKPAQKPLSLALQGGGAHGAYTWGVLDRLVEENRFDIRAITATSAGAMNAVAFAGGYGAGGVDGARQALESLWEAISHSGRPARAYGVNNPAAFAYASALQSWASPYDLNPLGLNPLRDAVESAIDFEAVRASGLQLFLSATDVESGHVKVFTGEEVTLDAVLASACLPQTFQAVEIDGHAYWDGGYMGNPSIFPLIYAGAPTDVLLVTLNPIERPGVPKRAGEIQERVNEISFNAALIGELRAIAFVQRLLDDGMLKAPMLKKYRRLNVHTIRGGQDLVDQSLHTKFDTSWRYLTGLRDQGRAAAEAWLTGEADLVGTNKSNCDLREEFLKG</sequence>
<comment type="caution">
    <text evidence="4">Lacks conserved residue(s) required for the propagation of feature annotation.</text>
</comment>
<dbReference type="InterPro" id="IPR016035">
    <property type="entry name" value="Acyl_Trfase/lysoPLipase"/>
</dbReference>
<dbReference type="RefSeq" id="WP_035582069.1">
    <property type="nucleotide sequence ID" value="NZ_ARYJ01000006.1"/>
</dbReference>
<organism evidence="6 7">
    <name type="scientific">Hyphomonas jannaschiana VP2</name>
    <dbReference type="NCBI Taxonomy" id="1280952"/>
    <lineage>
        <taxon>Bacteria</taxon>
        <taxon>Pseudomonadati</taxon>
        <taxon>Pseudomonadota</taxon>
        <taxon>Alphaproteobacteria</taxon>
        <taxon>Hyphomonadales</taxon>
        <taxon>Hyphomonadaceae</taxon>
        <taxon>Hyphomonas</taxon>
    </lineage>
</organism>
<feature type="short sequence motif" description="DGA/G" evidence="4">
    <location>
        <begin position="185"/>
        <end position="187"/>
    </location>
</feature>
<evidence type="ECO:0000256" key="1">
    <source>
        <dbReference type="ARBA" id="ARBA00022801"/>
    </source>
</evidence>
<dbReference type="Gene3D" id="3.40.1090.10">
    <property type="entry name" value="Cytosolic phospholipase A2 catalytic domain"/>
    <property type="match status" value="2"/>
</dbReference>
<evidence type="ECO:0000256" key="3">
    <source>
        <dbReference type="ARBA" id="ARBA00023098"/>
    </source>
</evidence>
<accession>A0A059FC47</accession>
<dbReference type="GO" id="GO:0016787">
    <property type="term" value="F:hydrolase activity"/>
    <property type="evidence" value="ECO:0007669"/>
    <property type="project" value="UniProtKB-UniRule"/>
</dbReference>
<dbReference type="PANTHER" id="PTHR14226">
    <property type="entry name" value="NEUROPATHY TARGET ESTERASE/SWISS CHEESE D.MELANOGASTER"/>
    <property type="match status" value="1"/>
</dbReference>
<feature type="active site" description="Nucleophile" evidence="4">
    <location>
        <position position="45"/>
    </location>
</feature>
<dbReference type="STRING" id="1280952.HJA_10890"/>
<feature type="domain" description="PNPLA" evidence="5">
    <location>
        <begin position="11"/>
        <end position="198"/>
    </location>
</feature>
<name>A0A059FC47_9PROT</name>
<protein>
    <submittedName>
        <fullName evidence="6">Patatin family phospholipase</fullName>
    </submittedName>
</protein>
<keyword evidence="2 4" id="KW-0442">Lipid degradation</keyword>
<dbReference type="eggNOG" id="COG1752">
    <property type="taxonomic scope" value="Bacteria"/>
</dbReference>
<keyword evidence="7" id="KW-1185">Reference proteome</keyword>
<keyword evidence="3 4" id="KW-0443">Lipid metabolism</keyword>
<dbReference type="InterPro" id="IPR002641">
    <property type="entry name" value="PNPLA_dom"/>
</dbReference>
<dbReference type="InterPro" id="IPR050301">
    <property type="entry name" value="NTE"/>
</dbReference>
<dbReference type="SUPFAM" id="SSF52151">
    <property type="entry name" value="FabD/lysophospholipase-like"/>
    <property type="match status" value="1"/>
</dbReference>
<dbReference type="PROSITE" id="PS51635">
    <property type="entry name" value="PNPLA"/>
    <property type="match status" value="1"/>
</dbReference>
<feature type="short sequence motif" description="GXGXXG" evidence="4">
    <location>
        <begin position="15"/>
        <end position="20"/>
    </location>
</feature>
<dbReference type="PANTHER" id="PTHR14226:SF78">
    <property type="entry name" value="SLR0060 PROTEIN"/>
    <property type="match status" value="1"/>
</dbReference>
<dbReference type="PATRIC" id="fig|1280952.3.peg.2174"/>
<dbReference type="GO" id="GO:0016042">
    <property type="term" value="P:lipid catabolic process"/>
    <property type="evidence" value="ECO:0007669"/>
    <property type="project" value="UniProtKB-UniRule"/>
</dbReference>
<dbReference type="Proteomes" id="UP000024816">
    <property type="component" value="Unassembled WGS sequence"/>
</dbReference>
<dbReference type="OrthoDB" id="9807112at2"/>
<comment type="caution">
    <text evidence="6">The sequence shown here is derived from an EMBL/GenBank/DDBJ whole genome shotgun (WGS) entry which is preliminary data.</text>
</comment>
<proteinExistence type="predicted"/>
<dbReference type="EMBL" id="ARYJ01000006">
    <property type="protein sequence ID" value="KCZ88083.1"/>
    <property type="molecule type" value="Genomic_DNA"/>
</dbReference>
<evidence type="ECO:0000259" key="5">
    <source>
        <dbReference type="PROSITE" id="PS51635"/>
    </source>
</evidence>
<keyword evidence="1 4" id="KW-0378">Hydrolase</keyword>
<feature type="active site" description="Proton acceptor" evidence="4">
    <location>
        <position position="185"/>
    </location>
</feature>
<reference evidence="6 7" key="1">
    <citation type="journal article" date="2014" name="Antonie Van Leeuwenhoek">
        <title>Hyphomonas beringensis sp. nov. and Hyphomonas chukchiensis sp. nov., isolated from surface seawater of the Bering Sea and Chukchi Sea.</title>
        <authorList>
            <person name="Li C."/>
            <person name="Lai Q."/>
            <person name="Li G."/>
            <person name="Dong C."/>
            <person name="Wang J."/>
            <person name="Liao Y."/>
            <person name="Shao Z."/>
        </authorList>
    </citation>
    <scope>NUCLEOTIDE SEQUENCE [LARGE SCALE GENOMIC DNA]</scope>
    <source>
        <strain evidence="6 7">VP2</strain>
    </source>
</reference>
<dbReference type="Pfam" id="PF01734">
    <property type="entry name" value="Patatin"/>
    <property type="match status" value="1"/>
</dbReference>
<dbReference type="AlphaFoldDB" id="A0A059FC47"/>
<evidence type="ECO:0000313" key="7">
    <source>
        <dbReference type="Proteomes" id="UP000024816"/>
    </source>
</evidence>
<evidence type="ECO:0000256" key="2">
    <source>
        <dbReference type="ARBA" id="ARBA00022963"/>
    </source>
</evidence>
<gene>
    <name evidence="6" type="ORF">HJA_10890</name>
</gene>
<evidence type="ECO:0000256" key="4">
    <source>
        <dbReference type="PROSITE-ProRule" id="PRU01161"/>
    </source>
</evidence>